<keyword evidence="2" id="KW-0812">Transmembrane</keyword>
<dbReference type="EMBL" id="JADEYS010000006">
    <property type="protein sequence ID" value="MBE9397059.1"/>
    <property type="molecule type" value="Genomic_DNA"/>
</dbReference>
<name>A0A8J7FC81_9GAMM</name>
<dbReference type="GO" id="GO:0003700">
    <property type="term" value="F:DNA-binding transcription factor activity"/>
    <property type="evidence" value="ECO:0007669"/>
    <property type="project" value="TreeGrafter"/>
</dbReference>
<keyword evidence="5" id="KW-1185">Reference proteome</keyword>
<protein>
    <submittedName>
        <fullName evidence="4">Helix-turn-helix domain-containing protein</fullName>
    </submittedName>
</protein>
<feature type="domain" description="HTH cro/C1-type" evidence="3">
    <location>
        <begin position="3"/>
        <end position="56"/>
    </location>
</feature>
<organism evidence="4 5">
    <name type="scientific">Pontibacterium sinense</name>
    <dbReference type="NCBI Taxonomy" id="2781979"/>
    <lineage>
        <taxon>Bacteria</taxon>
        <taxon>Pseudomonadati</taxon>
        <taxon>Pseudomonadota</taxon>
        <taxon>Gammaproteobacteria</taxon>
        <taxon>Oceanospirillales</taxon>
        <taxon>Oceanospirillaceae</taxon>
        <taxon>Pontibacterium</taxon>
    </lineage>
</organism>
<evidence type="ECO:0000313" key="5">
    <source>
        <dbReference type="Proteomes" id="UP000640333"/>
    </source>
</evidence>
<keyword evidence="2" id="KW-0472">Membrane</keyword>
<dbReference type="Pfam" id="PF01381">
    <property type="entry name" value="HTH_3"/>
    <property type="match status" value="1"/>
</dbReference>
<evidence type="ECO:0000256" key="1">
    <source>
        <dbReference type="ARBA" id="ARBA00023125"/>
    </source>
</evidence>
<feature type="transmembrane region" description="Helical" evidence="2">
    <location>
        <begin position="125"/>
        <end position="148"/>
    </location>
</feature>
<feature type="transmembrane region" description="Helical" evidence="2">
    <location>
        <begin position="93"/>
        <end position="113"/>
    </location>
</feature>
<dbReference type="InterPro" id="IPR050807">
    <property type="entry name" value="TransReg_Diox_bact_type"/>
</dbReference>
<dbReference type="GO" id="GO:0005829">
    <property type="term" value="C:cytosol"/>
    <property type="evidence" value="ECO:0007669"/>
    <property type="project" value="TreeGrafter"/>
</dbReference>
<dbReference type="AlphaFoldDB" id="A0A8J7FC81"/>
<dbReference type="SUPFAM" id="SSF47413">
    <property type="entry name" value="lambda repressor-like DNA-binding domains"/>
    <property type="match status" value="1"/>
</dbReference>
<keyword evidence="1" id="KW-0238">DNA-binding</keyword>
<dbReference type="Proteomes" id="UP000640333">
    <property type="component" value="Unassembled WGS sequence"/>
</dbReference>
<reference evidence="4" key="1">
    <citation type="submission" date="2020-10" db="EMBL/GenBank/DDBJ databases">
        <title>Bacterium isolated from coastal waters sediment.</title>
        <authorList>
            <person name="Chen R.-J."/>
            <person name="Lu D.-C."/>
            <person name="Zhu K.-L."/>
            <person name="Du Z.-J."/>
        </authorList>
    </citation>
    <scope>NUCLEOTIDE SEQUENCE</scope>
    <source>
        <strain evidence="4">N1Y112</strain>
    </source>
</reference>
<dbReference type="InterPro" id="IPR001387">
    <property type="entry name" value="Cro/C1-type_HTH"/>
</dbReference>
<accession>A0A8J7FC81</accession>
<proteinExistence type="predicted"/>
<dbReference type="GO" id="GO:0003677">
    <property type="term" value="F:DNA binding"/>
    <property type="evidence" value="ECO:0007669"/>
    <property type="project" value="UniProtKB-KW"/>
</dbReference>
<keyword evidence="2" id="KW-1133">Transmembrane helix</keyword>
<dbReference type="InterPro" id="IPR025698">
    <property type="entry name" value="2TM_dom"/>
</dbReference>
<dbReference type="PANTHER" id="PTHR46797">
    <property type="entry name" value="HTH-TYPE TRANSCRIPTIONAL REGULATOR"/>
    <property type="match status" value="1"/>
</dbReference>
<dbReference type="Gene3D" id="1.10.260.40">
    <property type="entry name" value="lambda repressor-like DNA-binding domains"/>
    <property type="match status" value="1"/>
</dbReference>
<gene>
    <name evidence="4" type="ORF">IOQ59_07260</name>
</gene>
<dbReference type="InterPro" id="IPR010982">
    <property type="entry name" value="Lambda_DNA-bd_dom_sf"/>
</dbReference>
<dbReference type="CDD" id="cd00093">
    <property type="entry name" value="HTH_XRE"/>
    <property type="match status" value="1"/>
</dbReference>
<evidence type="ECO:0000259" key="3">
    <source>
        <dbReference type="PROSITE" id="PS50943"/>
    </source>
</evidence>
<evidence type="ECO:0000256" key="2">
    <source>
        <dbReference type="SAM" id="Phobius"/>
    </source>
</evidence>
<dbReference type="RefSeq" id="WP_193952616.1">
    <property type="nucleotide sequence ID" value="NZ_JADEYS010000006.1"/>
</dbReference>
<comment type="caution">
    <text evidence="4">The sequence shown here is derived from an EMBL/GenBank/DDBJ whole genome shotgun (WGS) entry which is preliminary data.</text>
</comment>
<evidence type="ECO:0000313" key="4">
    <source>
        <dbReference type="EMBL" id="MBE9397059.1"/>
    </source>
</evidence>
<dbReference type="SMART" id="SM00530">
    <property type="entry name" value="HTH_XRE"/>
    <property type="match status" value="1"/>
</dbReference>
<dbReference type="PROSITE" id="PS50943">
    <property type="entry name" value="HTH_CROC1"/>
    <property type="match status" value="1"/>
</dbReference>
<sequence length="163" mass="18642">MIVRKLRLQRGWSQEQLAEMSGLSTRTIQRIERGQTAGLESLKSLAAVFEVQVSDLKQEDRIVTEEQVVGSHPTEEQDKEQQAMEYVRDLKGFYAHLTSYVVVMIGLIVINLLTSPDNFWAKWPLMGWGIGVISHGLSVFEVINLFGADWERKQVEKRLGRKL</sequence>
<dbReference type="Pfam" id="PF13239">
    <property type="entry name" value="2TM"/>
    <property type="match status" value="1"/>
</dbReference>
<dbReference type="PANTHER" id="PTHR46797:SF1">
    <property type="entry name" value="METHYLPHOSPHONATE SYNTHASE"/>
    <property type="match status" value="1"/>
</dbReference>